<keyword evidence="3" id="KW-1185">Reference proteome</keyword>
<evidence type="ECO:0000313" key="3">
    <source>
        <dbReference type="Proteomes" id="UP001501175"/>
    </source>
</evidence>
<dbReference type="RefSeq" id="WP_345248565.1">
    <property type="nucleotide sequence ID" value="NZ_BAABHD010000082.1"/>
</dbReference>
<feature type="transmembrane region" description="Helical" evidence="1">
    <location>
        <begin position="102"/>
        <end position="122"/>
    </location>
</feature>
<proteinExistence type="predicted"/>
<feature type="transmembrane region" description="Helical" evidence="1">
    <location>
        <begin position="38"/>
        <end position="55"/>
    </location>
</feature>
<keyword evidence="1" id="KW-0472">Membrane</keyword>
<evidence type="ECO:0000256" key="1">
    <source>
        <dbReference type="SAM" id="Phobius"/>
    </source>
</evidence>
<accession>A0ABP8NL80</accession>
<organism evidence="2 3">
    <name type="scientific">Nibrella saemangeumensis</name>
    <dbReference type="NCBI Taxonomy" id="1084526"/>
    <lineage>
        <taxon>Bacteria</taxon>
        <taxon>Pseudomonadati</taxon>
        <taxon>Bacteroidota</taxon>
        <taxon>Cytophagia</taxon>
        <taxon>Cytophagales</taxon>
        <taxon>Spirosomataceae</taxon>
        <taxon>Nibrella</taxon>
    </lineage>
</organism>
<evidence type="ECO:0000313" key="2">
    <source>
        <dbReference type="EMBL" id="GAA4467666.1"/>
    </source>
</evidence>
<keyword evidence="1" id="KW-1133">Transmembrane helix</keyword>
<dbReference type="EMBL" id="BAABHD010000082">
    <property type="protein sequence ID" value="GAA4467666.1"/>
    <property type="molecule type" value="Genomic_DNA"/>
</dbReference>
<name>A0ABP8NL80_9BACT</name>
<keyword evidence="1" id="KW-0812">Transmembrane</keyword>
<protein>
    <recommendedName>
        <fullName evidence="4">DUF4153 domain-containing protein</fullName>
    </recommendedName>
</protein>
<dbReference type="Proteomes" id="UP001501175">
    <property type="component" value="Unassembled WGS sequence"/>
</dbReference>
<feature type="transmembrane region" description="Helical" evidence="1">
    <location>
        <begin position="248"/>
        <end position="270"/>
    </location>
</feature>
<evidence type="ECO:0008006" key="4">
    <source>
        <dbReference type="Google" id="ProtNLM"/>
    </source>
</evidence>
<feature type="transmembrane region" description="Helical" evidence="1">
    <location>
        <begin position="211"/>
        <end position="232"/>
    </location>
</feature>
<feature type="transmembrane region" description="Helical" evidence="1">
    <location>
        <begin position="184"/>
        <end position="205"/>
    </location>
</feature>
<feature type="transmembrane region" description="Helical" evidence="1">
    <location>
        <begin position="149"/>
        <end position="172"/>
    </location>
</feature>
<feature type="transmembrane region" description="Helical" evidence="1">
    <location>
        <begin position="67"/>
        <end position="90"/>
    </location>
</feature>
<comment type="caution">
    <text evidence="2">The sequence shown here is derived from an EMBL/GenBank/DDBJ whole genome shotgun (WGS) entry which is preliminary data.</text>
</comment>
<reference evidence="3" key="1">
    <citation type="journal article" date="2019" name="Int. J. Syst. Evol. Microbiol.">
        <title>The Global Catalogue of Microorganisms (GCM) 10K type strain sequencing project: providing services to taxonomists for standard genome sequencing and annotation.</title>
        <authorList>
            <consortium name="The Broad Institute Genomics Platform"/>
            <consortium name="The Broad Institute Genome Sequencing Center for Infectious Disease"/>
            <person name="Wu L."/>
            <person name="Ma J."/>
        </authorList>
    </citation>
    <scope>NUCLEOTIDE SEQUENCE [LARGE SCALE GENOMIC DNA]</scope>
    <source>
        <strain evidence="3">JCM 17927</strain>
    </source>
</reference>
<sequence>MKRKPYRPNPYIVHAPKNQALALEKSGRSSANYSNSGYWFLALIVLVAAGFYTTYLSKITETQPAVVHFHFVLMALWIAMLITQPFLIKYKKLSLHRMVGRLSYGVVPLTLLSGFLMLRYAYYHFIDEATLHASQGGVQLSADELRRQAAGYVAIVVFWLAMFAVFYTLAIINRKKTPAHARYMVAAALSLLGPTIDRIVVFVVGLEKLPAGLPIEIVAFFVANTVLAVLLWKDYRAKRATATLRNSLLIYLLGQALYFTLPKMVVWGYIMAFMMQPKP</sequence>
<gene>
    <name evidence="2" type="ORF">GCM10023189_51730</name>
</gene>